<proteinExistence type="predicted"/>
<dbReference type="GO" id="GO:0047617">
    <property type="term" value="F:fatty acyl-CoA hydrolase activity"/>
    <property type="evidence" value="ECO:0007669"/>
    <property type="project" value="TreeGrafter"/>
</dbReference>
<accession>A0A7X0JRU6</accession>
<gene>
    <name evidence="2" type="ORF">HNR48_000912</name>
</gene>
<evidence type="ECO:0000256" key="1">
    <source>
        <dbReference type="ARBA" id="ARBA00022801"/>
    </source>
</evidence>
<dbReference type="EMBL" id="JACHHT010000001">
    <property type="protein sequence ID" value="MBB6520634.1"/>
    <property type="molecule type" value="Genomic_DNA"/>
</dbReference>
<dbReference type="Proteomes" id="UP000528457">
    <property type="component" value="Unassembled WGS sequence"/>
</dbReference>
<dbReference type="AlphaFoldDB" id="A0A7X0JRU6"/>
<dbReference type="InterPro" id="IPR050563">
    <property type="entry name" value="4-hydroxybenzoyl-CoA_TE"/>
</dbReference>
<keyword evidence="1 2" id="KW-0378">Hydrolase</keyword>
<dbReference type="RefSeq" id="WP_166850670.1">
    <property type="nucleotide sequence ID" value="NZ_JAAONY010000001.1"/>
</dbReference>
<dbReference type="PANTHER" id="PTHR31793:SF37">
    <property type="entry name" value="ACYL-COA THIOESTER HYDROLASE YBGC"/>
    <property type="match status" value="1"/>
</dbReference>
<dbReference type="SUPFAM" id="SSF54637">
    <property type="entry name" value="Thioesterase/thiol ester dehydrase-isomerase"/>
    <property type="match status" value="1"/>
</dbReference>
<dbReference type="CDD" id="cd00586">
    <property type="entry name" value="4HBT"/>
    <property type="match status" value="1"/>
</dbReference>
<dbReference type="InParanoid" id="A0A7X0JRU6"/>
<protein>
    <submittedName>
        <fullName evidence="2">Acyl-CoA thioester hydrolase</fullName>
        <ecNumber evidence="2">3.1.2.-</ecNumber>
    </submittedName>
</protein>
<evidence type="ECO:0000313" key="3">
    <source>
        <dbReference type="Proteomes" id="UP000528457"/>
    </source>
</evidence>
<organism evidence="2 3">
    <name type="scientific">Pseudoteredinibacter isoporae</name>
    <dbReference type="NCBI Taxonomy" id="570281"/>
    <lineage>
        <taxon>Bacteria</taxon>
        <taxon>Pseudomonadati</taxon>
        <taxon>Pseudomonadota</taxon>
        <taxon>Gammaproteobacteria</taxon>
        <taxon>Cellvibrionales</taxon>
        <taxon>Cellvibrionaceae</taxon>
        <taxon>Pseudoteredinibacter</taxon>
    </lineage>
</organism>
<keyword evidence="3" id="KW-1185">Reference proteome</keyword>
<dbReference type="PANTHER" id="PTHR31793">
    <property type="entry name" value="4-HYDROXYBENZOYL-COA THIOESTERASE FAMILY MEMBER"/>
    <property type="match status" value="1"/>
</dbReference>
<sequence length="149" mass="16987">MNDIEWDYPNPYTVEVTVAEEDIDGLNHANNAVYVKWCEMAGWAHSCDLGLDIEAYRELDRAMAIQKAEYEYLQATLLNEELLVATWITESDGKLSMIRRFQIVRISDGATVLRGQWKVVCIEMSSGRPRRMPPEFRDGYGAVLVDVAP</sequence>
<comment type="caution">
    <text evidence="2">The sequence shown here is derived from an EMBL/GenBank/DDBJ whole genome shotgun (WGS) entry which is preliminary data.</text>
</comment>
<dbReference type="Gene3D" id="3.10.129.10">
    <property type="entry name" value="Hotdog Thioesterase"/>
    <property type="match status" value="1"/>
</dbReference>
<dbReference type="Pfam" id="PF13279">
    <property type="entry name" value="4HBT_2"/>
    <property type="match status" value="1"/>
</dbReference>
<name>A0A7X0JRU6_9GAMM</name>
<dbReference type="InterPro" id="IPR029069">
    <property type="entry name" value="HotDog_dom_sf"/>
</dbReference>
<evidence type="ECO:0000313" key="2">
    <source>
        <dbReference type="EMBL" id="MBB6520634.1"/>
    </source>
</evidence>
<reference evidence="2 3" key="1">
    <citation type="submission" date="2020-08" db="EMBL/GenBank/DDBJ databases">
        <title>Genomic Encyclopedia of Type Strains, Phase IV (KMG-IV): sequencing the most valuable type-strain genomes for metagenomic binning, comparative biology and taxonomic classification.</title>
        <authorList>
            <person name="Goeker M."/>
        </authorList>
    </citation>
    <scope>NUCLEOTIDE SEQUENCE [LARGE SCALE GENOMIC DNA]</scope>
    <source>
        <strain evidence="2 3">DSM 22368</strain>
    </source>
</reference>
<dbReference type="EC" id="3.1.2.-" evidence="2"/>